<evidence type="ECO:0000313" key="11">
    <source>
        <dbReference type="EMBL" id="ATL47265.1"/>
    </source>
</evidence>
<dbReference type="InterPro" id="IPR000244">
    <property type="entry name" value="Ribosomal_bL9"/>
</dbReference>
<evidence type="ECO:0000313" key="12">
    <source>
        <dbReference type="Proteomes" id="UP000220133"/>
    </source>
</evidence>
<feature type="domain" description="Large ribosomal subunit protein bL9 C-terminal" evidence="10">
    <location>
        <begin position="65"/>
        <end position="147"/>
    </location>
</feature>
<proteinExistence type="inferred from homology"/>
<feature type="coiled-coil region" evidence="8">
    <location>
        <begin position="37"/>
        <end position="64"/>
    </location>
</feature>
<dbReference type="PANTHER" id="PTHR21368">
    <property type="entry name" value="50S RIBOSOMAL PROTEIN L9"/>
    <property type="match status" value="1"/>
</dbReference>
<dbReference type="Proteomes" id="UP000220133">
    <property type="component" value="Chromosome"/>
</dbReference>
<dbReference type="NCBIfam" id="TIGR00158">
    <property type="entry name" value="L9"/>
    <property type="match status" value="1"/>
</dbReference>
<evidence type="ECO:0000256" key="8">
    <source>
        <dbReference type="SAM" id="Coils"/>
    </source>
</evidence>
<evidence type="ECO:0000256" key="6">
    <source>
        <dbReference type="ARBA" id="ARBA00035292"/>
    </source>
</evidence>
<organism evidence="11 12">
    <name type="scientific">Chitinophaga caeni</name>
    <dbReference type="NCBI Taxonomy" id="2029983"/>
    <lineage>
        <taxon>Bacteria</taxon>
        <taxon>Pseudomonadati</taxon>
        <taxon>Bacteroidota</taxon>
        <taxon>Chitinophagia</taxon>
        <taxon>Chitinophagales</taxon>
        <taxon>Chitinophagaceae</taxon>
        <taxon>Chitinophaga</taxon>
    </lineage>
</organism>
<dbReference type="InterPro" id="IPR036935">
    <property type="entry name" value="Ribosomal_bL9_N_sf"/>
</dbReference>
<evidence type="ECO:0000256" key="7">
    <source>
        <dbReference type="HAMAP-Rule" id="MF_00503"/>
    </source>
</evidence>
<dbReference type="EMBL" id="CP023777">
    <property type="protein sequence ID" value="ATL47265.1"/>
    <property type="molecule type" value="Genomic_DNA"/>
</dbReference>
<dbReference type="GO" id="GO:1990904">
    <property type="term" value="C:ribonucleoprotein complex"/>
    <property type="evidence" value="ECO:0007669"/>
    <property type="project" value="UniProtKB-KW"/>
</dbReference>
<keyword evidence="3 7" id="KW-0694">RNA-binding</keyword>
<name>A0A291QTJ3_9BACT</name>
<evidence type="ECO:0000256" key="1">
    <source>
        <dbReference type="ARBA" id="ARBA00010605"/>
    </source>
</evidence>
<keyword evidence="2 7" id="KW-0699">rRNA-binding</keyword>
<dbReference type="OrthoDB" id="9788336at2"/>
<reference evidence="11 12" key="1">
    <citation type="submission" date="2017-10" db="EMBL/GenBank/DDBJ databases">
        <title>Paenichitinophaga pekingensis gen. nov., sp. nov., isolated from activated sludge.</title>
        <authorList>
            <person name="Jin D."/>
            <person name="Kong X."/>
            <person name="Deng Y."/>
            <person name="Bai Z."/>
        </authorList>
    </citation>
    <scope>NUCLEOTIDE SEQUENCE [LARGE SCALE GENOMIC DNA]</scope>
    <source>
        <strain evidence="11 12">13</strain>
    </source>
</reference>
<dbReference type="AlphaFoldDB" id="A0A291QTJ3"/>
<dbReference type="Pfam" id="PF03948">
    <property type="entry name" value="Ribosomal_L9_C"/>
    <property type="match status" value="1"/>
</dbReference>
<dbReference type="Pfam" id="PF01281">
    <property type="entry name" value="Ribosomal_L9_N"/>
    <property type="match status" value="1"/>
</dbReference>
<comment type="similarity">
    <text evidence="1 7">Belongs to the bacterial ribosomal protein bL9 family.</text>
</comment>
<feature type="domain" description="Ribosomal protein L9" evidence="9">
    <location>
        <begin position="1"/>
        <end position="46"/>
    </location>
</feature>
<dbReference type="SUPFAM" id="SSF55653">
    <property type="entry name" value="Ribosomal protein L9 C-domain"/>
    <property type="match status" value="1"/>
</dbReference>
<dbReference type="RefSeq" id="WP_098193647.1">
    <property type="nucleotide sequence ID" value="NZ_CP023777.1"/>
</dbReference>
<evidence type="ECO:0000256" key="2">
    <source>
        <dbReference type="ARBA" id="ARBA00022730"/>
    </source>
</evidence>
<dbReference type="InterPro" id="IPR020069">
    <property type="entry name" value="Ribosomal_bL9_C"/>
</dbReference>
<dbReference type="InterPro" id="IPR036791">
    <property type="entry name" value="Ribosomal_bL9_C_sf"/>
</dbReference>
<dbReference type="GO" id="GO:0003735">
    <property type="term" value="F:structural constituent of ribosome"/>
    <property type="evidence" value="ECO:0007669"/>
    <property type="project" value="InterPro"/>
</dbReference>
<dbReference type="SUPFAM" id="SSF55658">
    <property type="entry name" value="L9 N-domain-like"/>
    <property type="match status" value="1"/>
</dbReference>
<dbReference type="Gene3D" id="3.40.5.10">
    <property type="entry name" value="Ribosomal protein L9, N-terminal domain"/>
    <property type="match status" value="1"/>
</dbReference>
<keyword evidence="8" id="KW-0175">Coiled coil</keyword>
<evidence type="ECO:0000256" key="3">
    <source>
        <dbReference type="ARBA" id="ARBA00022884"/>
    </source>
</evidence>
<dbReference type="InterPro" id="IPR020070">
    <property type="entry name" value="Ribosomal_bL9_N"/>
</dbReference>
<keyword evidence="5 7" id="KW-0687">Ribonucleoprotein</keyword>
<evidence type="ECO:0000256" key="5">
    <source>
        <dbReference type="ARBA" id="ARBA00023274"/>
    </source>
</evidence>
<sequence>MQVILIQDVDNLGQKDELVTVKNGYARNFLIPQKFAVEASKTNLKLLEERLKVKKVKEEKMMAEIAQVVEVLKASPVKIGAKTGTSGKIFGSVTGVQIARAIKEQKGYEIDRRRIIILDDVKELGSYKAKIDFGKGNEAELEFEVVAE</sequence>
<dbReference type="GO" id="GO:0006412">
    <property type="term" value="P:translation"/>
    <property type="evidence" value="ECO:0007669"/>
    <property type="project" value="UniProtKB-UniRule"/>
</dbReference>
<dbReference type="KEGG" id="cbae:COR50_08810"/>
<protein>
    <recommendedName>
        <fullName evidence="6 7">Large ribosomal subunit protein bL9</fullName>
    </recommendedName>
</protein>
<evidence type="ECO:0000256" key="4">
    <source>
        <dbReference type="ARBA" id="ARBA00022980"/>
    </source>
</evidence>
<evidence type="ECO:0000259" key="10">
    <source>
        <dbReference type="Pfam" id="PF03948"/>
    </source>
</evidence>
<evidence type="ECO:0000259" key="9">
    <source>
        <dbReference type="Pfam" id="PF01281"/>
    </source>
</evidence>
<dbReference type="GO" id="GO:0019843">
    <property type="term" value="F:rRNA binding"/>
    <property type="evidence" value="ECO:0007669"/>
    <property type="project" value="UniProtKB-UniRule"/>
</dbReference>
<dbReference type="HAMAP" id="MF_00503">
    <property type="entry name" value="Ribosomal_bL9"/>
    <property type="match status" value="1"/>
</dbReference>
<dbReference type="InterPro" id="IPR009027">
    <property type="entry name" value="Ribosomal_bL9/RNase_H1_N"/>
</dbReference>
<keyword evidence="12" id="KW-1185">Reference proteome</keyword>
<gene>
    <name evidence="7 11" type="primary">rplI</name>
    <name evidence="11" type="ORF">COR50_08810</name>
</gene>
<comment type="function">
    <text evidence="7">Binds to the 23S rRNA.</text>
</comment>
<dbReference type="Gene3D" id="3.10.430.100">
    <property type="entry name" value="Ribosomal protein L9, C-terminal domain"/>
    <property type="match status" value="1"/>
</dbReference>
<dbReference type="GO" id="GO:0005840">
    <property type="term" value="C:ribosome"/>
    <property type="evidence" value="ECO:0007669"/>
    <property type="project" value="UniProtKB-KW"/>
</dbReference>
<keyword evidence="4 7" id="KW-0689">Ribosomal protein</keyword>
<dbReference type="InterPro" id="IPR020594">
    <property type="entry name" value="Ribosomal_bL9_bac/chp"/>
</dbReference>
<accession>A0A291QTJ3</accession>